<comment type="caution">
    <text evidence="2">The sequence shown here is derived from an EMBL/GenBank/DDBJ whole genome shotgun (WGS) entry which is preliminary data.</text>
</comment>
<accession>A0ABS7QHL2</accession>
<gene>
    <name evidence="2" type="ORF">K7862_34250</name>
</gene>
<proteinExistence type="predicted"/>
<evidence type="ECO:0000313" key="3">
    <source>
        <dbReference type="Proteomes" id="UP000778578"/>
    </source>
</evidence>
<dbReference type="Proteomes" id="UP000778578">
    <property type="component" value="Unassembled WGS sequence"/>
</dbReference>
<dbReference type="EMBL" id="JAINZZ010000081">
    <property type="protein sequence ID" value="MBY8882666.1"/>
    <property type="molecule type" value="Genomic_DNA"/>
</dbReference>
<feature type="region of interest" description="Disordered" evidence="1">
    <location>
        <begin position="1"/>
        <end position="70"/>
    </location>
</feature>
<dbReference type="RefSeq" id="WP_222969170.1">
    <property type="nucleotide sequence ID" value="NZ_JAINZZ010000081.1"/>
</dbReference>
<evidence type="ECO:0000256" key="1">
    <source>
        <dbReference type="SAM" id="MobiDB-lite"/>
    </source>
</evidence>
<protein>
    <submittedName>
        <fullName evidence="2">Uncharacterized protein</fullName>
    </submittedName>
</protein>
<keyword evidence="3" id="KW-1185">Reference proteome</keyword>
<organism evidence="2 3">
    <name type="scientific">Actinacidiphila acidipaludis</name>
    <dbReference type="NCBI Taxonomy" id="2873382"/>
    <lineage>
        <taxon>Bacteria</taxon>
        <taxon>Bacillati</taxon>
        <taxon>Actinomycetota</taxon>
        <taxon>Actinomycetes</taxon>
        <taxon>Kitasatosporales</taxon>
        <taxon>Streptomycetaceae</taxon>
        <taxon>Actinacidiphila</taxon>
    </lineage>
</organism>
<reference evidence="2 3" key="1">
    <citation type="submission" date="2021-08" db="EMBL/GenBank/DDBJ databases">
        <title>WGS of actinomycetes from Thailand.</title>
        <authorList>
            <person name="Thawai C."/>
        </authorList>
    </citation>
    <scope>NUCLEOTIDE SEQUENCE [LARGE SCALE GENOMIC DNA]</scope>
    <source>
        <strain evidence="2 3">PLK6-54</strain>
    </source>
</reference>
<evidence type="ECO:0000313" key="2">
    <source>
        <dbReference type="EMBL" id="MBY8882666.1"/>
    </source>
</evidence>
<sequence length="292" mass="29569">MERTAPARLTATAAAEPTAAARPQPGAALATRRAAATAPVPRGAAVVEPATRAGAGAGAPDRDAAADPPYEISLTIPPATVRELGAGGHRLCLMHAVRCDTADGVPLVWAIGGAYGPATTLTWTASLCGYAATGRNANGSPDGGWDMRPVALGQVLDVADNALTSVNPASGDPRHVTVRSTAATPQACGAAQRAPDRFGPELPAPYCSFPLHRGTFVLLAPMPRVALAFTALPLVAGTAVRHPPGPTVLVEVEAGDRVPLAYDIDAGWSSPDARVTSVPLDGLTRALVVPTG</sequence>
<name>A0ABS7QHL2_9ACTN</name>
<feature type="compositionally biased region" description="Low complexity" evidence="1">
    <location>
        <begin position="1"/>
        <end position="47"/>
    </location>
</feature>